<evidence type="ECO:0000313" key="3">
    <source>
        <dbReference type="Proteomes" id="UP000319852"/>
    </source>
</evidence>
<feature type="signal peptide" evidence="1">
    <location>
        <begin position="1"/>
        <end position="24"/>
    </location>
</feature>
<feature type="chain" id="PRO_5022080238" description="PEP-CTERM protein-sorting domain-containing protein" evidence="1">
    <location>
        <begin position="25"/>
        <end position="316"/>
    </location>
</feature>
<evidence type="ECO:0000256" key="1">
    <source>
        <dbReference type="SAM" id="SignalP"/>
    </source>
</evidence>
<evidence type="ECO:0008006" key="4">
    <source>
        <dbReference type="Google" id="ProtNLM"/>
    </source>
</evidence>
<dbReference type="SUPFAM" id="SSF49899">
    <property type="entry name" value="Concanavalin A-like lectins/glucanases"/>
    <property type="match status" value="1"/>
</dbReference>
<evidence type="ECO:0000313" key="2">
    <source>
        <dbReference type="EMBL" id="QDT00373.1"/>
    </source>
</evidence>
<dbReference type="Gene3D" id="2.60.120.200">
    <property type="match status" value="1"/>
</dbReference>
<dbReference type="EMBL" id="CP036263">
    <property type="protein sequence ID" value="QDT00373.1"/>
    <property type="molecule type" value="Genomic_DNA"/>
</dbReference>
<dbReference type="InterPro" id="IPR013320">
    <property type="entry name" value="ConA-like_dom_sf"/>
</dbReference>
<keyword evidence="1" id="KW-0732">Signal</keyword>
<gene>
    <name evidence="2" type="ORF">HG15A2_37090</name>
</gene>
<dbReference type="Pfam" id="PF13385">
    <property type="entry name" value="Laminin_G_3"/>
    <property type="match status" value="1"/>
</dbReference>
<name>A0A517MZR6_9BACT</name>
<dbReference type="Proteomes" id="UP000319852">
    <property type="component" value="Chromosome"/>
</dbReference>
<protein>
    <recommendedName>
        <fullName evidence="4">PEP-CTERM protein-sorting domain-containing protein</fullName>
    </recommendedName>
</protein>
<accession>A0A517MZR6</accession>
<reference evidence="2 3" key="1">
    <citation type="submission" date="2019-02" db="EMBL/GenBank/DDBJ databases">
        <title>Deep-cultivation of Planctomycetes and their phenomic and genomic characterization uncovers novel biology.</title>
        <authorList>
            <person name="Wiegand S."/>
            <person name="Jogler M."/>
            <person name="Boedeker C."/>
            <person name="Pinto D."/>
            <person name="Vollmers J."/>
            <person name="Rivas-Marin E."/>
            <person name="Kohn T."/>
            <person name="Peeters S.H."/>
            <person name="Heuer A."/>
            <person name="Rast P."/>
            <person name="Oberbeckmann S."/>
            <person name="Bunk B."/>
            <person name="Jeske O."/>
            <person name="Meyerdierks A."/>
            <person name="Storesund J.E."/>
            <person name="Kallscheuer N."/>
            <person name="Luecker S."/>
            <person name="Lage O.M."/>
            <person name="Pohl T."/>
            <person name="Merkel B.J."/>
            <person name="Hornburger P."/>
            <person name="Mueller R.-W."/>
            <person name="Bruemmer F."/>
            <person name="Labrenz M."/>
            <person name="Spormann A.M."/>
            <person name="Op den Camp H."/>
            <person name="Overmann J."/>
            <person name="Amann R."/>
            <person name="Jetten M.S.M."/>
            <person name="Mascher T."/>
            <person name="Medema M.H."/>
            <person name="Devos D.P."/>
            <person name="Kaster A.-K."/>
            <person name="Ovreas L."/>
            <person name="Rohde M."/>
            <person name="Galperin M.Y."/>
            <person name="Jogler C."/>
        </authorList>
    </citation>
    <scope>NUCLEOTIDE SEQUENCE [LARGE SCALE GENOMIC DNA]</scope>
    <source>
        <strain evidence="2 3">HG15A2</strain>
    </source>
</reference>
<keyword evidence="3" id="KW-1185">Reference proteome</keyword>
<proteinExistence type="predicted"/>
<dbReference type="AlphaFoldDB" id="A0A517MZR6"/>
<dbReference type="RefSeq" id="WP_218932055.1">
    <property type="nucleotide sequence ID" value="NZ_CP036263.1"/>
</dbReference>
<organism evidence="2 3">
    <name type="scientific">Adhaeretor mobilis</name>
    <dbReference type="NCBI Taxonomy" id="1930276"/>
    <lineage>
        <taxon>Bacteria</taxon>
        <taxon>Pseudomonadati</taxon>
        <taxon>Planctomycetota</taxon>
        <taxon>Planctomycetia</taxon>
        <taxon>Pirellulales</taxon>
        <taxon>Lacipirellulaceae</taxon>
        <taxon>Adhaeretor</taxon>
    </lineage>
</organism>
<sequence length="316" mass="33004" precursor="true">MRVAILSFLAAGAILLSVASTASAGTVGYWRYEDGPVGTSAGTLVATAGPNAIEVPGAPDQVFDADVPGAFIFDPVANTTVANTLSLNSPGTNLNARATAPGATLEPASFSFETFVKDDAEIDGFDVIAGKRRANAPGNAVNDPGGVRWSWMITEDSQGRVFFRMDTDVYNPDGSLASGAFNQSLQYFPTPGGGGPSVRDQEWHHVAITYDAATNEASLYIDYIQNNAKMTPSNGGTLQYDGGELTLGGRGDGGSWAGLIDESRLSDVVLSGSTDIDGFDTTNQFLLATNTNIPEPSAVVIALLGSVYGMGFVRRR</sequence>
<dbReference type="KEGG" id="amob:HG15A2_37090"/>